<organism evidence="1 2">
    <name type="scientific">Desulfomonile tiedjei (strain ATCC 49306 / DSM 6799 / DCB-1)</name>
    <dbReference type="NCBI Taxonomy" id="706587"/>
    <lineage>
        <taxon>Bacteria</taxon>
        <taxon>Pseudomonadati</taxon>
        <taxon>Thermodesulfobacteriota</taxon>
        <taxon>Desulfomonilia</taxon>
        <taxon>Desulfomonilales</taxon>
        <taxon>Desulfomonilaceae</taxon>
        <taxon>Desulfomonile</taxon>
    </lineage>
</organism>
<evidence type="ECO:0000313" key="2">
    <source>
        <dbReference type="Proteomes" id="UP000006055"/>
    </source>
</evidence>
<keyword evidence="2" id="KW-1185">Reference proteome</keyword>
<reference evidence="2" key="1">
    <citation type="submission" date="2012-06" db="EMBL/GenBank/DDBJ databases">
        <title>Complete sequence of chromosome of Desulfomonile tiedjei DSM 6799.</title>
        <authorList>
            <person name="Lucas S."/>
            <person name="Copeland A."/>
            <person name="Lapidus A."/>
            <person name="Glavina del Rio T."/>
            <person name="Dalin E."/>
            <person name="Tice H."/>
            <person name="Bruce D."/>
            <person name="Goodwin L."/>
            <person name="Pitluck S."/>
            <person name="Peters L."/>
            <person name="Ovchinnikova G."/>
            <person name="Zeytun A."/>
            <person name="Lu M."/>
            <person name="Kyrpides N."/>
            <person name="Mavromatis K."/>
            <person name="Ivanova N."/>
            <person name="Brettin T."/>
            <person name="Detter J.C."/>
            <person name="Han C."/>
            <person name="Larimer F."/>
            <person name="Land M."/>
            <person name="Hauser L."/>
            <person name="Markowitz V."/>
            <person name="Cheng J.-F."/>
            <person name="Hugenholtz P."/>
            <person name="Woyke T."/>
            <person name="Wu D."/>
            <person name="Spring S."/>
            <person name="Schroeder M."/>
            <person name="Brambilla E."/>
            <person name="Klenk H.-P."/>
            <person name="Eisen J.A."/>
        </authorList>
    </citation>
    <scope>NUCLEOTIDE SEQUENCE [LARGE SCALE GENOMIC DNA]</scope>
    <source>
        <strain evidence="2">ATCC 49306 / DSM 6799 / DCB-1</strain>
    </source>
</reference>
<dbReference type="Proteomes" id="UP000006055">
    <property type="component" value="Chromosome"/>
</dbReference>
<name>I4C9D8_DESTA</name>
<accession>I4C9D8</accession>
<dbReference type="STRING" id="706587.Desti_3529"/>
<dbReference type="EMBL" id="CP003360">
    <property type="protein sequence ID" value="AFM26179.1"/>
    <property type="molecule type" value="Genomic_DNA"/>
</dbReference>
<sequence length="75" mass="8316">MQESRNYRKDRTTAKIALDGLPKGEVIQFGPCNLRGIAPMLWLPFTGGSGANNQALYLFSLAVPHHIGHAREPER</sequence>
<dbReference type="AlphaFoldDB" id="I4C9D8"/>
<gene>
    <name evidence="1" type="ordered locus">Desti_3529</name>
</gene>
<evidence type="ECO:0000313" key="1">
    <source>
        <dbReference type="EMBL" id="AFM26179.1"/>
    </source>
</evidence>
<proteinExistence type="predicted"/>
<dbReference type="HOGENOM" id="CLU_2665187_0_0_7"/>
<dbReference type="KEGG" id="dti:Desti_3529"/>
<protein>
    <submittedName>
        <fullName evidence="1">Uncharacterized protein</fullName>
    </submittedName>
</protein>